<evidence type="ECO:0000313" key="2">
    <source>
        <dbReference type="Proteomes" id="UP001642487"/>
    </source>
</evidence>
<sequence>MVNEHLKLEDSCLLDLGNFCYANCQVGHRHPAEASTGRENDDVVQRHNLKKVHCRELVRGMKGGAGDWHWIDDSCMRFGIEKL</sequence>
<dbReference type="Proteomes" id="UP001642487">
    <property type="component" value="Chromosome 11"/>
</dbReference>
<keyword evidence="2" id="KW-1185">Reference proteome</keyword>
<gene>
    <name evidence="1" type="ORF">CITCOLO1_LOCUS5402</name>
</gene>
<accession>A0ABP0XZT9</accession>
<dbReference type="EMBL" id="OZ021745">
    <property type="protein sequence ID" value="CAK9313674.1"/>
    <property type="molecule type" value="Genomic_DNA"/>
</dbReference>
<evidence type="ECO:0000313" key="1">
    <source>
        <dbReference type="EMBL" id="CAK9313674.1"/>
    </source>
</evidence>
<organism evidence="1 2">
    <name type="scientific">Citrullus colocynthis</name>
    <name type="common">colocynth</name>
    <dbReference type="NCBI Taxonomy" id="252529"/>
    <lineage>
        <taxon>Eukaryota</taxon>
        <taxon>Viridiplantae</taxon>
        <taxon>Streptophyta</taxon>
        <taxon>Embryophyta</taxon>
        <taxon>Tracheophyta</taxon>
        <taxon>Spermatophyta</taxon>
        <taxon>Magnoliopsida</taxon>
        <taxon>eudicotyledons</taxon>
        <taxon>Gunneridae</taxon>
        <taxon>Pentapetalae</taxon>
        <taxon>rosids</taxon>
        <taxon>fabids</taxon>
        <taxon>Cucurbitales</taxon>
        <taxon>Cucurbitaceae</taxon>
        <taxon>Benincaseae</taxon>
        <taxon>Citrullus</taxon>
    </lineage>
</organism>
<name>A0ABP0XZT9_9ROSI</name>
<protein>
    <submittedName>
        <fullName evidence="1">Uncharacterized protein</fullName>
    </submittedName>
</protein>
<proteinExistence type="predicted"/>
<reference evidence="1 2" key="1">
    <citation type="submission" date="2024-03" db="EMBL/GenBank/DDBJ databases">
        <authorList>
            <person name="Gkanogiannis A."/>
            <person name="Becerra Lopez-Lavalle L."/>
        </authorList>
    </citation>
    <scope>NUCLEOTIDE SEQUENCE [LARGE SCALE GENOMIC DNA]</scope>
</reference>